<dbReference type="EMBL" id="QLTA01000021">
    <property type="protein sequence ID" value="RAR81048.1"/>
    <property type="molecule type" value="Genomic_DNA"/>
</dbReference>
<feature type="signal peptide" evidence="1">
    <location>
        <begin position="1"/>
        <end position="32"/>
    </location>
</feature>
<dbReference type="OrthoDB" id="5761531at2"/>
<dbReference type="AlphaFoldDB" id="A0A328Z4R8"/>
<dbReference type="RefSeq" id="WP_111877556.1">
    <property type="nucleotide sequence ID" value="NZ_CBCSGC010000049.1"/>
</dbReference>
<keyword evidence="3" id="KW-1185">Reference proteome</keyword>
<feature type="chain" id="PRO_5016445089" evidence="1">
    <location>
        <begin position="33"/>
        <end position="216"/>
    </location>
</feature>
<proteinExistence type="predicted"/>
<evidence type="ECO:0000256" key="1">
    <source>
        <dbReference type="SAM" id="SignalP"/>
    </source>
</evidence>
<name>A0A328Z4R8_9BURK</name>
<dbReference type="InterPro" id="IPR045767">
    <property type="entry name" value="DUF6134"/>
</dbReference>
<organism evidence="2 3">
    <name type="scientific">Paracidovorax anthurii</name>
    <dbReference type="NCBI Taxonomy" id="78229"/>
    <lineage>
        <taxon>Bacteria</taxon>
        <taxon>Pseudomonadati</taxon>
        <taxon>Pseudomonadota</taxon>
        <taxon>Betaproteobacteria</taxon>
        <taxon>Burkholderiales</taxon>
        <taxon>Comamonadaceae</taxon>
        <taxon>Paracidovorax</taxon>
    </lineage>
</organism>
<evidence type="ECO:0000313" key="3">
    <source>
        <dbReference type="Proteomes" id="UP000248856"/>
    </source>
</evidence>
<sequence length="216" mass="23748">MTPRPGATGRAHHAMACALLAGLALAGSPAHALGPAEGIWNFSVTLDDRPIGEHRFRLATQESGERSVESTARFTVRVMGIALYRYRHEARELWRGDCLVKITSDTDDDGQPGAVQQEFMPGGAGTACTRSFAYWNPAILDSRELLDPQTGKLEPVRISRQQEDTLTVRGQAVAAVRWRIEGPKHPIDVWYATGSGEWVGLDSTVRGGRQLRYRLP</sequence>
<reference evidence="2 3" key="1">
    <citation type="submission" date="2018-06" db="EMBL/GenBank/DDBJ databases">
        <title>Genomic Encyclopedia of Archaeal and Bacterial Type Strains, Phase II (KMG-II): from individual species to whole genera.</title>
        <authorList>
            <person name="Goeker M."/>
        </authorList>
    </citation>
    <scope>NUCLEOTIDE SEQUENCE [LARGE SCALE GENOMIC DNA]</scope>
    <source>
        <strain evidence="2 3">CFPB 3232</strain>
    </source>
</reference>
<keyword evidence="1" id="KW-0732">Signal</keyword>
<dbReference type="Pfam" id="PF19630">
    <property type="entry name" value="DUF6134"/>
    <property type="match status" value="1"/>
</dbReference>
<protein>
    <submittedName>
        <fullName evidence="2">Uncharacterized protein</fullName>
    </submittedName>
</protein>
<accession>A0A328Z4R8</accession>
<evidence type="ECO:0000313" key="2">
    <source>
        <dbReference type="EMBL" id="RAR81048.1"/>
    </source>
</evidence>
<dbReference type="Proteomes" id="UP000248856">
    <property type="component" value="Unassembled WGS sequence"/>
</dbReference>
<comment type="caution">
    <text evidence="2">The sequence shown here is derived from an EMBL/GenBank/DDBJ whole genome shotgun (WGS) entry which is preliminary data.</text>
</comment>
<gene>
    <name evidence="2" type="ORF">AX018_102164</name>
</gene>